<evidence type="ECO:0000256" key="4">
    <source>
        <dbReference type="ARBA" id="ARBA00022801"/>
    </source>
</evidence>
<dbReference type="GO" id="GO:0004180">
    <property type="term" value="F:carboxypeptidase activity"/>
    <property type="evidence" value="ECO:0007669"/>
    <property type="project" value="UniProtKB-KW"/>
</dbReference>
<dbReference type="InterPro" id="IPR029062">
    <property type="entry name" value="Class_I_gatase-like"/>
</dbReference>
<keyword evidence="3" id="KW-0645">Protease</keyword>
<evidence type="ECO:0000256" key="5">
    <source>
        <dbReference type="ARBA" id="ARBA00022825"/>
    </source>
</evidence>
<sequence length="305" mass="33281">MTEERPILTPRPLRHGDRVAIVSPAGIIKPQVVYNSLPVLADCGWVPYVGKNTFGRFGTFAGTDDERYADLEAALLDPDTRAIICSRGGYGAVHLLDRLDRLPLRDDPKWIVGYSDISALHALMTRHGIKSFHAPMTKHISENRGRDTDSRRLFEILSGATPDLRAGGHPLNRPGEAEGLLVGGNLAVIAGLLSTPFDVIRPGRILFIEDIAEPIYKVERILYTLRLSGVLGQLAGLVVGRFTDYAPDRGSASMEEMISRIVADYSYPVAYGIPVGHVDHNVPLVCSSLVRLEVTRNSAVITPIG</sequence>
<dbReference type="EMBL" id="PUEC01000011">
    <property type="protein sequence ID" value="PWB02563.1"/>
    <property type="molecule type" value="Genomic_DNA"/>
</dbReference>
<protein>
    <submittedName>
        <fullName evidence="9">LD-carboxypeptidase</fullName>
    </submittedName>
</protein>
<dbReference type="GO" id="GO:0008236">
    <property type="term" value="F:serine-type peptidase activity"/>
    <property type="evidence" value="ECO:0007669"/>
    <property type="project" value="UniProtKB-KW"/>
</dbReference>
<gene>
    <name evidence="9" type="ORF">C5O23_05900</name>
</gene>
<accession>A0A2V1ING5</accession>
<dbReference type="PIRSF" id="PIRSF028757">
    <property type="entry name" value="LD-carboxypeptidase"/>
    <property type="match status" value="1"/>
</dbReference>
<evidence type="ECO:0000313" key="10">
    <source>
        <dbReference type="Proteomes" id="UP000244905"/>
    </source>
</evidence>
<organism evidence="9 10">
    <name type="scientific">Duncaniella muris</name>
    <dbReference type="NCBI Taxonomy" id="2094150"/>
    <lineage>
        <taxon>Bacteria</taxon>
        <taxon>Pseudomonadati</taxon>
        <taxon>Bacteroidota</taxon>
        <taxon>Bacteroidia</taxon>
        <taxon>Bacteroidales</taxon>
        <taxon>Muribaculaceae</taxon>
        <taxon>Duncaniella</taxon>
    </lineage>
</organism>
<feature type="domain" description="LD-carboxypeptidase C-terminal" evidence="8">
    <location>
        <begin position="178"/>
        <end position="290"/>
    </location>
</feature>
<dbReference type="AlphaFoldDB" id="A0A2V1ING5"/>
<dbReference type="Pfam" id="PF17676">
    <property type="entry name" value="Peptidase_S66C"/>
    <property type="match status" value="1"/>
</dbReference>
<dbReference type="CDD" id="cd07025">
    <property type="entry name" value="Peptidase_S66"/>
    <property type="match status" value="1"/>
</dbReference>
<name>A0A2V1ING5_9BACT</name>
<feature type="domain" description="LD-carboxypeptidase N-terminal" evidence="7">
    <location>
        <begin position="19"/>
        <end position="134"/>
    </location>
</feature>
<keyword evidence="10" id="KW-1185">Reference proteome</keyword>
<keyword evidence="5" id="KW-0720">Serine protease</keyword>
<evidence type="ECO:0000313" key="9">
    <source>
        <dbReference type="EMBL" id="PWB02563.1"/>
    </source>
</evidence>
<feature type="active site" description="Charge relay system" evidence="6">
    <location>
        <position position="209"/>
    </location>
</feature>
<feature type="active site" description="Nucleophile" evidence="6">
    <location>
        <position position="115"/>
    </location>
</feature>
<comment type="similarity">
    <text evidence="1">Belongs to the peptidase S66 family.</text>
</comment>
<dbReference type="Gene3D" id="3.50.30.60">
    <property type="entry name" value="LD-carboxypeptidase A C-terminal domain-like"/>
    <property type="match status" value="1"/>
</dbReference>
<keyword evidence="4" id="KW-0378">Hydrolase</keyword>
<evidence type="ECO:0000256" key="6">
    <source>
        <dbReference type="PIRSR" id="PIRSR028757-1"/>
    </source>
</evidence>
<proteinExistence type="inferred from homology"/>
<dbReference type="GO" id="GO:0006508">
    <property type="term" value="P:proteolysis"/>
    <property type="evidence" value="ECO:0007669"/>
    <property type="project" value="UniProtKB-KW"/>
</dbReference>
<dbReference type="InterPro" id="IPR027478">
    <property type="entry name" value="LdcA_N"/>
</dbReference>
<keyword evidence="2 9" id="KW-0121">Carboxypeptidase</keyword>
<dbReference type="InterPro" id="IPR040449">
    <property type="entry name" value="Peptidase_S66_N"/>
</dbReference>
<dbReference type="Gene3D" id="3.40.50.10740">
    <property type="entry name" value="Class I glutamine amidotransferase-like"/>
    <property type="match status" value="1"/>
</dbReference>
<evidence type="ECO:0000259" key="7">
    <source>
        <dbReference type="Pfam" id="PF02016"/>
    </source>
</evidence>
<dbReference type="SUPFAM" id="SSF52317">
    <property type="entry name" value="Class I glutamine amidotransferase-like"/>
    <property type="match status" value="1"/>
</dbReference>
<dbReference type="InterPro" id="IPR003507">
    <property type="entry name" value="S66_fam"/>
</dbReference>
<dbReference type="InterPro" id="IPR040921">
    <property type="entry name" value="Peptidase_S66C"/>
</dbReference>
<comment type="caution">
    <text evidence="9">The sequence shown here is derived from an EMBL/GenBank/DDBJ whole genome shotgun (WGS) entry which is preliminary data.</text>
</comment>
<dbReference type="PANTHER" id="PTHR30237:SF2">
    <property type="entry name" value="MUREIN TETRAPEPTIDE CARBOXYPEPTIDASE"/>
    <property type="match status" value="1"/>
</dbReference>
<dbReference type="Proteomes" id="UP000244905">
    <property type="component" value="Unassembled WGS sequence"/>
</dbReference>
<dbReference type="Pfam" id="PF02016">
    <property type="entry name" value="Peptidase_S66"/>
    <property type="match status" value="1"/>
</dbReference>
<evidence type="ECO:0000256" key="1">
    <source>
        <dbReference type="ARBA" id="ARBA00010233"/>
    </source>
</evidence>
<reference evidence="10" key="1">
    <citation type="submission" date="2018-02" db="EMBL/GenBank/DDBJ databases">
        <authorList>
            <person name="Clavel T."/>
            <person name="Strowig T."/>
        </authorList>
    </citation>
    <scope>NUCLEOTIDE SEQUENCE [LARGE SCALE GENOMIC DNA]</scope>
    <source>
        <strain evidence="10">DSM 103720</strain>
    </source>
</reference>
<evidence type="ECO:0000256" key="3">
    <source>
        <dbReference type="ARBA" id="ARBA00022670"/>
    </source>
</evidence>
<dbReference type="InterPro" id="IPR027461">
    <property type="entry name" value="Carboxypeptidase_A_C_sf"/>
</dbReference>
<dbReference type="PANTHER" id="PTHR30237">
    <property type="entry name" value="MURAMOYLTETRAPEPTIDE CARBOXYPEPTIDASE"/>
    <property type="match status" value="1"/>
</dbReference>
<evidence type="ECO:0000256" key="2">
    <source>
        <dbReference type="ARBA" id="ARBA00022645"/>
    </source>
</evidence>
<dbReference type="RefSeq" id="WP_107032028.1">
    <property type="nucleotide sequence ID" value="NZ_PUEC01000011.1"/>
</dbReference>
<evidence type="ECO:0000259" key="8">
    <source>
        <dbReference type="Pfam" id="PF17676"/>
    </source>
</evidence>
<feature type="active site" description="Charge relay system" evidence="6">
    <location>
        <position position="277"/>
    </location>
</feature>
<dbReference type="SUPFAM" id="SSF141986">
    <property type="entry name" value="LD-carboxypeptidase A C-terminal domain-like"/>
    <property type="match status" value="1"/>
</dbReference>
<dbReference type="GeneID" id="82525875"/>